<keyword evidence="5" id="KW-0597">Phosphoprotein</keyword>
<proteinExistence type="predicted"/>
<keyword evidence="4" id="KW-1003">Cell membrane</keyword>
<dbReference type="Pfam" id="PF00512">
    <property type="entry name" value="HisKA"/>
    <property type="match status" value="1"/>
</dbReference>
<keyword evidence="10 15" id="KW-0067">ATP-binding</keyword>
<dbReference type="InterPro" id="IPR036097">
    <property type="entry name" value="HisK_dim/P_sf"/>
</dbReference>
<dbReference type="InterPro" id="IPR029151">
    <property type="entry name" value="Sensor-like_sf"/>
</dbReference>
<keyword evidence="8" id="KW-0547">Nucleotide-binding</keyword>
<keyword evidence="6" id="KW-0808">Transferase</keyword>
<dbReference type="PANTHER" id="PTHR43065">
    <property type="entry name" value="SENSOR HISTIDINE KINASE"/>
    <property type="match status" value="1"/>
</dbReference>
<dbReference type="InterPro" id="IPR005467">
    <property type="entry name" value="His_kinase_dom"/>
</dbReference>
<evidence type="ECO:0000259" key="14">
    <source>
        <dbReference type="PROSITE" id="PS50109"/>
    </source>
</evidence>
<comment type="caution">
    <text evidence="15">The sequence shown here is derived from an EMBL/GenBank/DDBJ whole genome shotgun (WGS) entry which is preliminary data.</text>
</comment>
<evidence type="ECO:0000256" key="2">
    <source>
        <dbReference type="ARBA" id="ARBA00004651"/>
    </source>
</evidence>
<dbReference type="PROSITE" id="PS51257">
    <property type="entry name" value="PROKAR_LIPOPROTEIN"/>
    <property type="match status" value="1"/>
</dbReference>
<dbReference type="Pfam" id="PF02518">
    <property type="entry name" value="HATPase_c"/>
    <property type="match status" value="1"/>
</dbReference>
<evidence type="ECO:0000256" key="13">
    <source>
        <dbReference type="SAM" id="Phobius"/>
    </source>
</evidence>
<keyword evidence="12" id="KW-0902">Two-component regulatory system</keyword>
<evidence type="ECO:0000256" key="10">
    <source>
        <dbReference type="ARBA" id="ARBA00022840"/>
    </source>
</evidence>
<evidence type="ECO:0000256" key="7">
    <source>
        <dbReference type="ARBA" id="ARBA00022692"/>
    </source>
</evidence>
<dbReference type="InterPro" id="IPR003594">
    <property type="entry name" value="HATPase_dom"/>
</dbReference>
<comment type="subcellular location">
    <subcellularLocation>
        <location evidence="2">Cell membrane</location>
        <topology evidence="2">Multi-pass membrane protein</topology>
    </subcellularLocation>
</comment>
<dbReference type="GO" id="GO:0005524">
    <property type="term" value="F:ATP binding"/>
    <property type="evidence" value="ECO:0007669"/>
    <property type="project" value="UniProtKB-KW"/>
</dbReference>
<keyword evidence="11 13" id="KW-1133">Transmembrane helix</keyword>
<evidence type="ECO:0000256" key="5">
    <source>
        <dbReference type="ARBA" id="ARBA00022553"/>
    </source>
</evidence>
<evidence type="ECO:0000256" key="4">
    <source>
        <dbReference type="ARBA" id="ARBA00022475"/>
    </source>
</evidence>
<evidence type="ECO:0000256" key="11">
    <source>
        <dbReference type="ARBA" id="ARBA00022989"/>
    </source>
</evidence>
<dbReference type="InterPro" id="IPR036890">
    <property type="entry name" value="HATPase_C_sf"/>
</dbReference>
<dbReference type="Gene3D" id="3.30.565.10">
    <property type="entry name" value="Histidine kinase-like ATPase, C-terminal domain"/>
    <property type="match status" value="1"/>
</dbReference>
<keyword evidence="13" id="KW-0472">Membrane</keyword>
<dbReference type="RefSeq" id="WP_341400274.1">
    <property type="nucleotide sequence ID" value="NZ_JBBUTI010000012.1"/>
</dbReference>
<sequence>MTTARPDPRLMRHFALTGALAIACFSAAMAWWLTVFLETRLVERDAALSHDFVQSIVDTQRVAELIRQGNASDASVIEFVSHVAAMPDVLRANLYSTDRKVLWSSRPELIGQVFSANEELDEALAGEVVTHRSSGEGDEPLKAEHLLLPSGPDRFVENYLPIRSGPVLVGVVELYREPVALNDAIFNGRLRVWLGAAAGAVFLFLSLMWFVLRTERALREQQSRLVEAEALAMVGELSAAVAHSIRNPLGVIRSSGELQREMGADAPPQLCDDVIRSADRIEHLVRTLLTYAREPGGRDEQSSLDQLLQEAAARFEPDLLAQGKPFEVQLAPQLGHVAVDPVLMAQVLASVLANAAEATQRGQAVRLQASAEGPWAKVVVADEGCGIPPEQLADVTRPFMTTKPRGLGLGLALVRRVVERLGGRIELDSPAGGGTRVTLHLPRT</sequence>
<dbReference type="SUPFAM" id="SSF55874">
    <property type="entry name" value="ATPase domain of HSP90 chaperone/DNA topoisomerase II/histidine kinase"/>
    <property type="match status" value="1"/>
</dbReference>
<evidence type="ECO:0000256" key="1">
    <source>
        <dbReference type="ARBA" id="ARBA00000085"/>
    </source>
</evidence>
<evidence type="ECO:0000313" key="15">
    <source>
        <dbReference type="EMBL" id="MEK8047959.1"/>
    </source>
</evidence>
<gene>
    <name evidence="15" type="ORF">AACH00_16490</name>
</gene>
<dbReference type="CDD" id="cd00082">
    <property type="entry name" value="HisKA"/>
    <property type="match status" value="1"/>
</dbReference>
<keyword evidence="16" id="KW-1185">Reference proteome</keyword>
<organism evidence="15 16">
    <name type="scientific">Ideonella margarita</name>
    <dbReference type="NCBI Taxonomy" id="2984191"/>
    <lineage>
        <taxon>Bacteria</taxon>
        <taxon>Pseudomonadati</taxon>
        <taxon>Pseudomonadota</taxon>
        <taxon>Betaproteobacteria</taxon>
        <taxon>Burkholderiales</taxon>
        <taxon>Sphaerotilaceae</taxon>
        <taxon>Ideonella</taxon>
    </lineage>
</organism>
<dbReference type="Gene3D" id="1.10.287.130">
    <property type="match status" value="1"/>
</dbReference>
<dbReference type="EMBL" id="JBBUTI010000012">
    <property type="protein sequence ID" value="MEK8047959.1"/>
    <property type="molecule type" value="Genomic_DNA"/>
</dbReference>
<keyword evidence="7 13" id="KW-0812">Transmembrane</keyword>
<evidence type="ECO:0000313" key="16">
    <source>
        <dbReference type="Proteomes" id="UP001379945"/>
    </source>
</evidence>
<dbReference type="SMART" id="SM00387">
    <property type="entry name" value="HATPase_c"/>
    <property type="match status" value="1"/>
</dbReference>
<comment type="catalytic activity">
    <reaction evidence="1">
        <text>ATP + protein L-histidine = ADP + protein N-phospho-L-histidine.</text>
        <dbReference type="EC" id="2.7.13.3"/>
    </reaction>
</comment>
<feature type="transmembrane region" description="Helical" evidence="13">
    <location>
        <begin position="192"/>
        <end position="212"/>
    </location>
</feature>
<reference evidence="15 16" key="1">
    <citation type="submission" date="2024-04" db="EMBL/GenBank/DDBJ databases">
        <title>Novel species of the genus Ideonella isolated from streams.</title>
        <authorList>
            <person name="Lu H."/>
        </authorList>
    </citation>
    <scope>NUCLEOTIDE SEQUENCE [LARGE SCALE GENOMIC DNA]</scope>
    <source>
        <strain evidence="15 16">LYT19W</strain>
    </source>
</reference>
<dbReference type="Proteomes" id="UP001379945">
    <property type="component" value="Unassembled WGS sequence"/>
</dbReference>
<feature type="domain" description="Histidine kinase" evidence="14">
    <location>
        <begin position="240"/>
        <end position="444"/>
    </location>
</feature>
<dbReference type="PROSITE" id="PS50109">
    <property type="entry name" value="HIS_KIN"/>
    <property type="match status" value="1"/>
</dbReference>
<keyword evidence="9" id="KW-0418">Kinase</keyword>
<evidence type="ECO:0000256" key="9">
    <source>
        <dbReference type="ARBA" id="ARBA00022777"/>
    </source>
</evidence>
<evidence type="ECO:0000256" key="8">
    <source>
        <dbReference type="ARBA" id="ARBA00022741"/>
    </source>
</evidence>
<dbReference type="PRINTS" id="PR00344">
    <property type="entry name" value="BCTRLSENSOR"/>
</dbReference>
<dbReference type="InterPro" id="IPR004358">
    <property type="entry name" value="Sig_transdc_His_kin-like_C"/>
</dbReference>
<name>A0ABU9CB93_9BURK</name>
<dbReference type="EC" id="2.7.13.3" evidence="3"/>
<dbReference type="PANTHER" id="PTHR43065:SF10">
    <property type="entry name" value="PEROXIDE STRESS-ACTIVATED HISTIDINE KINASE MAK3"/>
    <property type="match status" value="1"/>
</dbReference>
<accession>A0ABU9CB93</accession>
<protein>
    <recommendedName>
        <fullName evidence="3">histidine kinase</fullName>
        <ecNumber evidence="3">2.7.13.3</ecNumber>
    </recommendedName>
</protein>
<evidence type="ECO:0000256" key="12">
    <source>
        <dbReference type="ARBA" id="ARBA00023012"/>
    </source>
</evidence>
<dbReference type="SMART" id="SM00388">
    <property type="entry name" value="HisKA"/>
    <property type="match status" value="1"/>
</dbReference>
<evidence type="ECO:0000256" key="3">
    <source>
        <dbReference type="ARBA" id="ARBA00012438"/>
    </source>
</evidence>
<dbReference type="SUPFAM" id="SSF47384">
    <property type="entry name" value="Homodimeric domain of signal transducing histidine kinase"/>
    <property type="match status" value="1"/>
</dbReference>
<dbReference type="InterPro" id="IPR003661">
    <property type="entry name" value="HisK_dim/P_dom"/>
</dbReference>
<dbReference type="SUPFAM" id="SSF103190">
    <property type="entry name" value="Sensory domain-like"/>
    <property type="match status" value="1"/>
</dbReference>
<evidence type="ECO:0000256" key="6">
    <source>
        <dbReference type="ARBA" id="ARBA00022679"/>
    </source>
</evidence>